<sequence length="138" mass="15479">MYLFSKTTLGFYPEWEKQSYINAGSLPDDVIEVEDEVRDIYNAKPPAGKVLSADDKGMPVWADKPQAELVSDAEWLRSIKTDEANAYINSKQWPGKAALGRLKGNDLTQYGLWLDYLDALEAVDISTAPEVNWPVNPE</sequence>
<protein>
    <submittedName>
        <fullName evidence="1">Virus tail fibre assembly protein, lambda gpK</fullName>
    </submittedName>
</protein>
<evidence type="ECO:0000313" key="2">
    <source>
        <dbReference type="Proteomes" id="UP000198515"/>
    </source>
</evidence>
<dbReference type="Pfam" id="PF02413">
    <property type="entry name" value="Caudo_TAP"/>
    <property type="match status" value="1"/>
</dbReference>
<proteinExistence type="predicted"/>
<evidence type="ECO:0000313" key="1">
    <source>
        <dbReference type="EMBL" id="SCC61837.1"/>
    </source>
</evidence>
<dbReference type="InterPro" id="IPR003458">
    <property type="entry name" value="Phage_T4_Gp38_tail_assem"/>
</dbReference>
<gene>
    <name evidence="1" type="ORF">GA0061070_104836</name>
</gene>
<dbReference type="RefSeq" id="WP_341844409.1">
    <property type="nucleotide sequence ID" value="NZ_FMBC01000048.1"/>
</dbReference>
<reference evidence="2" key="1">
    <citation type="submission" date="2016-08" db="EMBL/GenBank/DDBJ databases">
        <authorList>
            <person name="Varghese N."/>
            <person name="Submissions Spin"/>
        </authorList>
    </citation>
    <scope>NUCLEOTIDE SEQUENCE [LARGE SCALE GENOMIC DNA]</scope>
    <source>
        <strain evidence="2">REICA_142</strain>
    </source>
</reference>
<keyword evidence="2" id="KW-1185">Reference proteome</keyword>
<organism evidence="1 2">
    <name type="scientific">Kosakonia oryziphila</name>
    <dbReference type="NCBI Taxonomy" id="1005667"/>
    <lineage>
        <taxon>Bacteria</taxon>
        <taxon>Pseudomonadati</taxon>
        <taxon>Pseudomonadota</taxon>
        <taxon>Gammaproteobacteria</taxon>
        <taxon>Enterobacterales</taxon>
        <taxon>Enterobacteriaceae</taxon>
        <taxon>Kosakonia</taxon>
    </lineage>
</organism>
<dbReference type="EMBL" id="FMBC01000048">
    <property type="protein sequence ID" value="SCC61837.1"/>
    <property type="molecule type" value="Genomic_DNA"/>
</dbReference>
<dbReference type="AlphaFoldDB" id="A0A1C4G0U3"/>
<name>A0A1C4G0U3_9ENTR</name>
<accession>A0A1C4G0U3</accession>
<dbReference type="Proteomes" id="UP000198515">
    <property type="component" value="Unassembled WGS sequence"/>
</dbReference>